<dbReference type="PANTHER" id="PTHR27005">
    <property type="entry name" value="WALL-ASSOCIATED RECEPTOR KINASE-LIKE 21"/>
    <property type="match status" value="1"/>
</dbReference>
<keyword evidence="5" id="KW-1133">Transmembrane helix</keyword>
<dbReference type="GeneID" id="115735989"/>
<reference evidence="8" key="2">
    <citation type="submission" date="2025-08" db="UniProtKB">
        <authorList>
            <consortium name="RefSeq"/>
        </authorList>
    </citation>
    <scope>IDENTIFICATION</scope>
    <source>
        <tissue evidence="8">Leaf</tissue>
    </source>
</reference>
<evidence type="ECO:0000256" key="2">
    <source>
        <dbReference type="ARBA" id="ARBA00022840"/>
    </source>
</evidence>
<keyword evidence="5" id="KW-0472">Membrane</keyword>
<dbReference type="Proteomes" id="UP000827889">
    <property type="component" value="Chromosome 2"/>
</dbReference>
<comment type="catalytic activity">
    <reaction evidence="4">
        <text>L-threonyl-[protein] + ATP = O-phospho-L-threonyl-[protein] + ADP + H(+)</text>
        <dbReference type="Rhea" id="RHEA:46608"/>
        <dbReference type="Rhea" id="RHEA-COMP:11060"/>
        <dbReference type="Rhea" id="RHEA-COMP:11605"/>
        <dbReference type="ChEBI" id="CHEBI:15378"/>
        <dbReference type="ChEBI" id="CHEBI:30013"/>
        <dbReference type="ChEBI" id="CHEBI:30616"/>
        <dbReference type="ChEBI" id="CHEBI:61977"/>
        <dbReference type="ChEBI" id="CHEBI:456216"/>
    </reaction>
</comment>
<proteinExistence type="predicted"/>
<dbReference type="InterPro" id="IPR008271">
    <property type="entry name" value="Ser/Thr_kinase_AS"/>
</dbReference>
<evidence type="ECO:0000256" key="1">
    <source>
        <dbReference type="ARBA" id="ARBA00022741"/>
    </source>
</evidence>
<evidence type="ECO:0000256" key="4">
    <source>
        <dbReference type="ARBA" id="ARBA00047951"/>
    </source>
</evidence>
<dbReference type="AlphaFoldDB" id="A0A8B8NLH1"/>
<dbReference type="PROSITE" id="PS50011">
    <property type="entry name" value="PROTEIN_KINASE_DOM"/>
    <property type="match status" value="1"/>
</dbReference>
<accession>A0A8B8NLH1</accession>
<dbReference type="PROSITE" id="PS00108">
    <property type="entry name" value="PROTEIN_KINASE_ST"/>
    <property type="match status" value="1"/>
</dbReference>
<dbReference type="RefSeq" id="XP_030523345.2">
    <property type="nucleotide sequence ID" value="XM_030667485.2"/>
</dbReference>
<dbReference type="SUPFAM" id="SSF56112">
    <property type="entry name" value="Protein kinase-like (PK-like)"/>
    <property type="match status" value="1"/>
</dbReference>
<dbReference type="Gene3D" id="3.30.200.20">
    <property type="entry name" value="Phosphorylase Kinase, domain 1"/>
    <property type="match status" value="1"/>
</dbReference>
<dbReference type="GO" id="GO:0004674">
    <property type="term" value="F:protein serine/threonine kinase activity"/>
    <property type="evidence" value="ECO:0007669"/>
    <property type="project" value="TreeGrafter"/>
</dbReference>
<dbReference type="Pfam" id="PF00069">
    <property type="entry name" value="Pkinase"/>
    <property type="match status" value="1"/>
</dbReference>
<feature type="transmembrane region" description="Helical" evidence="5">
    <location>
        <begin position="15"/>
        <end position="35"/>
    </location>
</feature>
<keyword evidence="2" id="KW-0067">ATP-binding</keyword>
<dbReference type="SMART" id="SM00220">
    <property type="entry name" value="S_TKc"/>
    <property type="match status" value="1"/>
</dbReference>
<dbReference type="GO" id="GO:0005524">
    <property type="term" value="F:ATP binding"/>
    <property type="evidence" value="ECO:0007669"/>
    <property type="project" value="UniProtKB-KW"/>
</dbReference>
<sequence>MEAMHPRCDNRGHCVAIGLTVIVALAIGIWFAWLLRRIRRAKLKKAFVKRNGGLLFQQIASQDGTTVKAEIFTSEELERATDNFSESRMRGKGGSGTVYKGMQSDGRIVAIKKSHLMHEKQADQFTDEVVVLSEINHRNIVKLLGCCLETEVPLLELHGKDCSFCISWKVRVNIALEIAGALAYLHSATSMPIFHRDIKSSNILLDSNYGTKISDFGISRSIPLEKTHVTTGLQGTFGYLDPEFFHSRQFTDKSDVYSFGLVLLELLTGERAMSRSKVKVEDKSLVLNFIAATKENRLYDILDDRIRHEVTDKEFSGLAMLAKRCLKFNGKKRPTMKEVAIDLERISRLSSLFGPC</sequence>
<dbReference type="GO" id="GO:0005886">
    <property type="term" value="C:plasma membrane"/>
    <property type="evidence" value="ECO:0007669"/>
    <property type="project" value="TreeGrafter"/>
</dbReference>
<dbReference type="Gene3D" id="1.10.510.10">
    <property type="entry name" value="Transferase(Phosphotransferase) domain 1"/>
    <property type="match status" value="1"/>
</dbReference>
<evidence type="ECO:0000256" key="3">
    <source>
        <dbReference type="ARBA" id="ARBA00047558"/>
    </source>
</evidence>
<reference evidence="7" key="1">
    <citation type="submission" date="2025-05" db="UniProtKB">
        <authorList>
            <consortium name="RefSeq"/>
        </authorList>
    </citation>
    <scope>NUCLEOTIDE SEQUENCE [LARGE SCALE GENOMIC DNA]</scope>
</reference>
<keyword evidence="5" id="KW-0812">Transmembrane</keyword>
<evidence type="ECO:0000313" key="8">
    <source>
        <dbReference type="RefSeq" id="XP_030523345.2"/>
    </source>
</evidence>
<name>A0A8B8NLH1_9MYRT</name>
<protein>
    <submittedName>
        <fullName evidence="8">Wall-associated receptor kinase-like 4</fullName>
    </submittedName>
</protein>
<evidence type="ECO:0000256" key="5">
    <source>
        <dbReference type="SAM" id="Phobius"/>
    </source>
</evidence>
<keyword evidence="7" id="KW-1185">Reference proteome</keyword>
<feature type="domain" description="Protein kinase" evidence="6">
    <location>
        <begin position="84"/>
        <end position="353"/>
    </location>
</feature>
<dbReference type="GO" id="GO:0007166">
    <property type="term" value="P:cell surface receptor signaling pathway"/>
    <property type="evidence" value="ECO:0007669"/>
    <property type="project" value="InterPro"/>
</dbReference>
<keyword evidence="1" id="KW-0547">Nucleotide-binding</keyword>
<dbReference type="InterPro" id="IPR000719">
    <property type="entry name" value="Prot_kinase_dom"/>
</dbReference>
<dbReference type="InterPro" id="IPR045274">
    <property type="entry name" value="WAK-like"/>
</dbReference>
<comment type="catalytic activity">
    <reaction evidence="3">
        <text>L-seryl-[protein] + ATP = O-phospho-L-seryl-[protein] + ADP + H(+)</text>
        <dbReference type="Rhea" id="RHEA:17989"/>
        <dbReference type="Rhea" id="RHEA-COMP:9863"/>
        <dbReference type="Rhea" id="RHEA-COMP:11604"/>
        <dbReference type="ChEBI" id="CHEBI:15378"/>
        <dbReference type="ChEBI" id="CHEBI:29999"/>
        <dbReference type="ChEBI" id="CHEBI:30616"/>
        <dbReference type="ChEBI" id="CHEBI:83421"/>
        <dbReference type="ChEBI" id="CHEBI:456216"/>
    </reaction>
</comment>
<evidence type="ECO:0000259" key="6">
    <source>
        <dbReference type="PROSITE" id="PS50011"/>
    </source>
</evidence>
<gene>
    <name evidence="8" type="primary">LOC115735989</name>
</gene>
<evidence type="ECO:0000313" key="7">
    <source>
        <dbReference type="Proteomes" id="UP000827889"/>
    </source>
</evidence>
<dbReference type="PANTHER" id="PTHR27005:SF515">
    <property type="entry name" value="WALL-ASSOCIATED RECEPTOR KINASE-LIKE 10-RELATED"/>
    <property type="match status" value="1"/>
</dbReference>
<organism evidence="7 8">
    <name type="scientific">Rhodamnia argentea</name>
    <dbReference type="NCBI Taxonomy" id="178133"/>
    <lineage>
        <taxon>Eukaryota</taxon>
        <taxon>Viridiplantae</taxon>
        <taxon>Streptophyta</taxon>
        <taxon>Embryophyta</taxon>
        <taxon>Tracheophyta</taxon>
        <taxon>Spermatophyta</taxon>
        <taxon>Magnoliopsida</taxon>
        <taxon>eudicotyledons</taxon>
        <taxon>Gunneridae</taxon>
        <taxon>Pentapetalae</taxon>
        <taxon>rosids</taxon>
        <taxon>malvids</taxon>
        <taxon>Myrtales</taxon>
        <taxon>Myrtaceae</taxon>
        <taxon>Myrtoideae</taxon>
        <taxon>Myrteae</taxon>
        <taxon>Australasian group</taxon>
        <taxon>Rhodamnia</taxon>
    </lineage>
</organism>
<dbReference type="KEGG" id="rarg:115735989"/>
<dbReference type="InterPro" id="IPR011009">
    <property type="entry name" value="Kinase-like_dom_sf"/>
</dbReference>